<dbReference type="GO" id="GO:0003959">
    <property type="term" value="F:NADPH dehydrogenase activity"/>
    <property type="evidence" value="ECO:0007669"/>
    <property type="project" value="InterPro"/>
</dbReference>
<organism evidence="7 8">
    <name type="scientific">Rathayibacter festucae DSM 15932</name>
    <dbReference type="NCBI Taxonomy" id="1328866"/>
    <lineage>
        <taxon>Bacteria</taxon>
        <taxon>Bacillati</taxon>
        <taxon>Actinomycetota</taxon>
        <taxon>Actinomycetes</taxon>
        <taxon>Micrococcales</taxon>
        <taxon>Microbacteriaceae</taxon>
        <taxon>Rathayibacter</taxon>
    </lineage>
</organism>
<dbReference type="InterPro" id="IPR013785">
    <property type="entry name" value="Aldolase_TIM"/>
</dbReference>
<dbReference type="InterPro" id="IPR044152">
    <property type="entry name" value="YqjM-like"/>
</dbReference>
<evidence type="ECO:0000313" key="7">
    <source>
        <dbReference type="EMBL" id="AZZ52856.1"/>
    </source>
</evidence>
<name>A0A3Q9UTL1_9MICO</name>
<evidence type="ECO:0000256" key="1">
    <source>
        <dbReference type="ARBA" id="ARBA00001917"/>
    </source>
</evidence>
<dbReference type="EMBL" id="CP028137">
    <property type="protein sequence ID" value="AZZ52856.1"/>
    <property type="molecule type" value="Genomic_DNA"/>
</dbReference>
<reference evidence="7 8" key="1">
    <citation type="submission" date="2018-03" db="EMBL/GenBank/DDBJ databases">
        <title>Bacteriophage NCPPB3778 and a type I-E CRISPR drive the evolution of the US Biological Select Agent, Rathayibacter toxicus.</title>
        <authorList>
            <person name="Davis E.W.II."/>
            <person name="Tabima J.F."/>
            <person name="Weisberg A.J."/>
            <person name="Dantas Lopes L."/>
            <person name="Wiseman M.S."/>
            <person name="Wiseman M.S."/>
            <person name="Pupko T."/>
            <person name="Belcher M.S."/>
            <person name="Sechler A.J."/>
            <person name="Tancos M.A."/>
            <person name="Schroeder B.K."/>
            <person name="Murray T.D."/>
            <person name="Luster D.G."/>
            <person name="Schneider W.L."/>
            <person name="Rogers E."/>
            <person name="Andreote F.D."/>
            <person name="Grunwald N.J."/>
            <person name="Putnam M.L."/>
            <person name="Chang J.H."/>
        </authorList>
    </citation>
    <scope>NUCLEOTIDE SEQUENCE [LARGE SCALE GENOMIC DNA]</scope>
    <source>
        <strain evidence="7 8">DSM 15932</strain>
    </source>
</reference>
<keyword evidence="5" id="KW-0560">Oxidoreductase</keyword>
<feature type="domain" description="NADH:flavin oxidoreductase/NADH oxidase N-terminal" evidence="6">
    <location>
        <begin position="14"/>
        <end position="348"/>
    </location>
</feature>
<evidence type="ECO:0000313" key="8">
    <source>
        <dbReference type="Proteomes" id="UP000285317"/>
    </source>
</evidence>
<evidence type="ECO:0000259" key="6">
    <source>
        <dbReference type="Pfam" id="PF00724"/>
    </source>
</evidence>
<evidence type="ECO:0000256" key="5">
    <source>
        <dbReference type="ARBA" id="ARBA00023002"/>
    </source>
</evidence>
<dbReference type="Gene3D" id="3.20.20.70">
    <property type="entry name" value="Aldolase class I"/>
    <property type="match status" value="1"/>
</dbReference>
<dbReference type="KEGG" id="rfs:C1I64_12955"/>
<evidence type="ECO:0000256" key="4">
    <source>
        <dbReference type="ARBA" id="ARBA00022857"/>
    </source>
</evidence>
<dbReference type="InterPro" id="IPR001155">
    <property type="entry name" value="OxRdtase_FMN_N"/>
</dbReference>
<dbReference type="PANTHER" id="PTHR43303">
    <property type="entry name" value="NADPH DEHYDROGENASE C23G7.10C-RELATED"/>
    <property type="match status" value="1"/>
</dbReference>
<dbReference type="Proteomes" id="UP000285317">
    <property type="component" value="Chromosome"/>
</dbReference>
<dbReference type="AlphaFoldDB" id="A0A3Q9UTL1"/>
<dbReference type="GO" id="GO:0050661">
    <property type="term" value="F:NADP binding"/>
    <property type="evidence" value="ECO:0007669"/>
    <property type="project" value="InterPro"/>
</dbReference>
<keyword evidence="2" id="KW-0285">Flavoprotein</keyword>
<accession>A0A3Q9UTL1</accession>
<dbReference type="GO" id="GO:0010181">
    <property type="term" value="F:FMN binding"/>
    <property type="evidence" value="ECO:0007669"/>
    <property type="project" value="InterPro"/>
</dbReference>
<evidence type="ECO:0000256" key="3">
    <source>
        <dbReference type="ARBA" id="ARBA00022643"/>
    </source>
</evidence>
<proteinExistence type="predicted"/>
<comment type="cofactor">
    <cofactor evidence="1">
        <name>FMN</name>
        <dbReference type="ChEBI" id="CHEBI:58210"/>
    </cofactor>
</comment>
<evidence type="ECO:0000256" key="2">
    <source>
        <dbReference type="ARBA" id="ARBA00022630"/>
    </source>
</evidence>
<protein>
    <submittedName>
        <fullName evidence="7">Oxidoreductase</fullName>
    </submittedName>
</protein>
<gene>
    <name evidence="7" type="ORF">C1I64_12955</name>
</gene>
<dbReference type="PANTHER" id="PTHR43303:SF4">
    <property type="entry name" value="NADPH DEHYDROGENASE C23G7.10C-RELATED"/>
    <property type="match status" value="1"/>
</dbReference>
<keyword evidence="4" id="KW-0521">NADP</keyword>
<dbReference type="RefSeq" id="WP_127887474.1">
    <property type="nucleotide sequence ID" value="NZ_CP028137.1"/>
</dbReference>
<dbReference type="CDD" id="cd02932">
    <property type="entry name" value="OYE_YqiM_FMN"/>
    <property type="match status" value="1"/>
</dbReference>
<sequence length="365" mass="39043">MTDAPRTTTDSPALFQPLTLRSRTARNRVWAAPMCQYSVEAQDGVPTPWHLVHLGSLARGGAGVVIVEATGVVPEGRISPWDTGLWNDAQQAAWAPIVDFVHGQGALAGIQLAHAGRKASTYREWSGRGSVPVDEGGWETVAPSAVAFEGYAVPRALDAEELPGLVEAFRASARRAVDAGFDVIELHAAHGYLLHQFLSPLSNHREDAYGGSLENRARLLLEVVRAVRAEIGELPLLVRFSATDWAEGGWTLEETIRVSEWARDEGVDLFDVSTGGLVKGTDIPVAPLYQVPFAREVGRATGAPVGAVGLITTAEQAEGVVAGGDADVVLLARELLRDPHAPSRMARELGAPLGLVPPQYARAWR</sequence>
<dbReference type="SUPFAM" id="SSF51395">
    <property type="entry name" value="FMN-linked oxidoreductases"/>
    <property type="match status" value="1"/>
</dbReference>
<keyword evidence="3" id="KW-0288">FMN</keyword>
<dbReference type="Pfam" id="PF00724">
    <property type="entry name" value="Oxidored_FMN"/>
    <property type="match status" value="1"/>
</dbReference>